<accession>M3AU23</accession>
<keyword evidence="2" id="KW-1185">Reference proteome</keyword>
<evidence type="ECO:0000313" key="2">
    <source>
        <dbReference type="Proteomes" id="UP000016932"/>
    </source>
</evidence>
<gene>
    <name evidence="1" type="ORF">MYCFIDRAFT_198818</name>
</gene>
<sequence>MFLRPDTREPQLMVRELIEINPLILRPDIDSCWDMTTQAEQGFISLRPGKSVEDEAPAYFQDMCLTSPPSNSVSLVRRRTEGRFGGGWVHSRLGLANGTTTLRFGDVQSIMRPSGRVPTWLEMLRINGVIAPTLDEERNQIETMPVLGFEEMVDRADSIGLESQEPESTLALVIFFAYVVWLLSVIQKPDHCLSGWTDK</sequence>
<dbReference type="Proteomes" id="UP000016932">
    <property type="component" value="Unassembled WGS sequence"/>
</dbReference>
<proteinExistence type="predicted"/>
<dbReference type="EMBL" id="KB446561">
    <property type="protein sequence ID" value="EME80648.1"/>
    <property type="molecule type" value="Genomic_DNA"/>
</dbReference>
<name>M3AU23_PSEFD</name>
<dbReference type="VEuPathDB" id="FungiDB:MYCFIDRAFT_198818"/>
<dbReference type="RefSeq" id="XP_007929533.1">
    <property type="nucleotide sequence ID" value="XM_007931342.1"/>
</dbReference>
<evidence type="ECO:0000313" key="1">
    <source>
        <dbReference type="EMBL" id="EME80648.1"/>
    </source>
</evidence>
<dbReference type="HOGENOM" id="CLU_1372735_0_0_1"/>
<dbReference type="GeneID" id="19335759"/>
<reference evidence="1 2" key="1">
    <citation type="journal article" date="2012" name="PLoS Pathog.">
        <title>Diverse lifestyles and strategies of plant pathogenesis encoded in the genomes of eighteen Dothideomycetes fungi.</title>
        <authorList>
            <person name="Ohm R.A."/>
            <person name="Feau N."/>
            <person name="Henrissat B."/>
            <person name="Schoch C.L."/>
            <person name="Horwitz B.A."/>
            <person name="Barry K.W."/>
            <person name="Condon B.J."/>
            <person name="Copeland A.C."/>
            <person name="Dhillon B."/>
            <person name="Glaser F."/>
            <person name="Hesse C.N."/>
            <person name="Kosti I."/>
            <person name="LaButti K."/>
            <person name="Lindquist E.A."/>
            <person name="Lucas S."/>
            <person name="Salamov A.A."/>
            <person name="Bradshaw R.E."/>
            <person name="Ciuffetti L."/>
            <person name="Hamelin R.C."/>
            <person name="Kema G.H.J."/>
            <person name="Lawrence C."/>
            <person name="Scott J.A."/>
            <person name="Spatafora J.W."/>
            <person name="Turgeon B.G."/>
            <person name="de Wit P.J.G.M."/>
            <person name="Zhong S."/>
            <person name="Goodwin S.B."/>
            <person name="Grigoriev I.V."/>
        </authorList>
    </citation>
    <scope>NUCLEOTIDE SEQUENCE [LARGE SCALE GENOMIC DNA]</scope>
    <source>
        <strain evidence="1 2">CIRAD86</strain>
    </source>
</reference>
<dbReference type="OrthoDB" id="10595544at2759"/>
<dbReference type="AlphaFoldDB" id="M3AU23"/>
<organism evidence="1 2">
    <name type="scientific">Pseudocercospora fijiensis (strain CIRAD86)</name>
    <name type="common">Black leaf streak disease fungus</name>
    <name type="synonym">Mycosphaerella fijiensis</name>
    <dbReference type="NCBI Taxonomy" id="383855"/>
    <lineage>
        <taxon>Eukaryota</taxon>
        <taxon>Fungi</taxon>
        <taxon>Dikarya</taxon>
        <taxon>Ascomycota</taxon>
        <taxon>Pezizomycotina</taxon>
        <taxon>Dothideomycetes</taxon>
        <taxon>Dothideomycetidae</taxon>
        <taxon>Mycosphaerellales</taxon>
        <taxon>Mycosphaerellaceae</taxon>
        <taxon>Pseudocercospora</taxon>
    </lineage>
</organism>
<dbReference type="KEGG" id="pfj:MYCFIDRAFT_198818"/>
<protein>
    <submittedName>
        <fullName evidence="1">Uncharacterized protein</fullName>
    </submittedName>
</protein>